<evidence type="ECO:0000313" key="3">
    <source>
        <dbReference type="Proteomes" id="UP000292039"/>
    </source>
</evidence>
<protein>
    <submittedName>
        <fullName evidence="2">Uncharacterized protein</fullName>
    </submittedName>
</protein>
<comment type="caution">
    <text evidence="2">The sequence shown here is derived from an EMBL/GenBank/DDBJ whole genome shotgun (WGS) entry which is preliminary data.</text>
</comment>
<dbReference type="RefSeq" id="WP_257740035.1">
    <property type="nucleotide sequence ID" value="NZ_CBCSEB010000002.1"/>
</dbReference>
<proteinExistence type="predicted"/>
<organism evidence="2 3">
    <name type="scientific">Kerstersia gyiorum</name>
    <dbReference type="NCBI Taxonomy" id="206506"/>
    <lineage>
        <taxon>Bacteria</taxon>
        <taxon>Pseudomonadati</taxon>
        <taxon>Pseudomonadota</taxon>
        <taxon>Betaproteobacteria</taxon>
        <taxon>Burkholderiales</taxon>
        <taxon>Alcaligenaceae</taxon>
        <taxon>Kerstersia</taxon>
    </lineage>
</organism>
<dbReference type="GeneID" id="99727635"/>
<dbReference type="Proteomes" id="UP000292039">
    <property type="component" value="Unassembled WGS sequence"/>
</dbReference>
<dbReference type="EMBL" id="SGWZ01000001">
    <property type="protein sequence ID" value="RZS73659.1"/>
    <property type="molecule type" value="Genomic_DNA"/>
</dbReference>
<reference evidence="2 3" key="1">
    <citation type="submission" date="2019-02" db="EMBL/GenBank/DDBJ databases">
        <title>Genomic Encyclopedia of Type Strains, Phase IV (KMG-IV): sequencing the most valuable type-strain genomes for metagenomic binning, comparative biology and taxonomic classification.</title>
        <authorList>
            <person name="Goeker M."/>
        </authorList>
    </citation>
    <scope>NUCLEOTIDE SEQUENCE [LARGE SCALE GENOMIC DNA]</scope>
    <source>
        <strain evidence="2 3">DSM 16618</strain>
    </source>
</reference>
<sequence length="44" mass="4724">MDNNSKGVELSPENTLAPAQRGIKLSFDTYGPEASDGLERVSQT</sequence>
<evidence type="ECO:0000313" key="2">
    <source>
        <dbReference type="EMBL" id="RZS73659.1"/>
    </source>
</evidence>
<accession>A0A4Q7N212</accession>
<name>A0A4Q7N212_9BURK</name>
<gene>
    <name evidence="2" type="ORF">EV679_0859</name>
</gene>
<feature type="region of interest" description="Disordered" evidence="1">
    <location>
        <begin position="1"/>
        <end position="20"/>
    </location>
</feature>
<evidence type="ECO:0000256" key="1">
    <source>
        <dbReference type="SAM" id="MobiDB-lite"/>
    </source>
</evidence>
<dbReference type="AlphaFoldDB" id="A0A4Q7N212"/>